<dbReference type="InterPro" id="IPR039753">
    <property type="entry name" value="RG7MT1"/>
</dbReference>
<dbReference type="OrthoDB" id="10248867at2759"/>
<gene>
    <name evidence="10" type="ORF">SEMRO_381_G130840.1</name>
</gene>
<organism evidence="10 11">
    <name type="scientific">Seminavis robusta</name>
    <dbReference type="NCBI Taxonomy" id="568900"/>
    <lineage>
        <taxon>Eukaryota</taxon>
        <taxon>Sar</taxon>
        <taxon>Stramenopiles</taxon>
        <taxon>Ochrophyta</taxon>
        <taxon>Bacillariophyta</taxon>
        <taxon>Bacillariophyceae</taxon>
        <taxon>Bacillariophycidae</taxon>
        <taxon>Naviculales</taxon>
        <taxon>Naviculaceae</taxon>
        <taxon>Seminavis</taxon>
    </lineage>
</organism>
<keyword evidence="11" id="KW-1185">Reference proteome</keyword>
<keyword evidence="5" id="KW-0694">RNA-binding</keyword>
<feature type="compositionally biased region" description="Acidic residues" evidence="8">
    <location>
        <begin position="676"/>
        <end position="697"/>
    </location>
</feature>
<name>A0A9N8DVF5_9STRA</name>
<evidence type="ECO:0000259" key="9">
    <source>
        <dbReference type="PROSITE" id="PS51562"/>
    </source>
</evidence>
<protein>
    <recommendedName>
        <fullName evidence="1">mRNA (guanine-N(7))-methyltransferase</fullName>
        <ecNumber evidence="1">2.1.1.56</ecNumber>
    </recommendedName>
</protein>
<dbReference type="Proteomes" id="UP001153069">
    <property type="component" value="Unassembled WGS sequence"/>
</dbReference>
<feature type="region of interest" description="Disordered" evidence="8">
    <location>
        <begin position="674"/>
        <end position="702"/>
    </location>
</feature>
<dbReference type="Gene3D" id="3.40.50.150">
    <property type="entry name" value="Vaccinia Virus protein VP39"/>
    <property type="match status" value="1"/>
</dbReference>
<evidence type="ECO:0000256" key="5">
    <source>
        <dbReference type="ARBA" id="ARBA00022884"/>
    </source>
</evidence>
<feature type="compositionally biased region" description="Polar residues" evidence="8">
    <location>
        <begin position="188"/>
        <end position="200"/>
    </location>
</feature>
<proteinExistence type="predicted"/>
<evidence type="ECO:0000313" key="11">
    <source>
        <dbReference type="Proteomes" id="UP001153069"/>
    </source>
</evidence>
<evidence type="ECO:0000256" key="3">
    <source>
        <dbReference type="ARBA" id="ARBA00022679"/>
    </source>
</evidence>
<evidence type="ECO:0000256" key="1">
    <source>
        <dbReference type="ARBA" id="ARBA00011926"/>
    </source>
</evidence>
<keyword evidence="2 10" id="KW-0489">Methyltransferase</keyword>
<evidence type="ECO:0000313" key="10">
    <source>
        <dbReference type="EMBL" id="CAB9509244.1"/>
    </source>
</evidence>
<comment type="caution">
    <text evidence="10">The sequence shown here is derived from an EMBL/GenBank/DDBJ whole genome shotgun (WGS) entry which is preliminary data.</text>
</comment>
<dbReference type="PROSITE" id="PS51562">
    <property type="entry name" value="RNA_CAP0_MT"/>
    <property type="match status" value="1"/>
</dbReference>
<reference evidence="10" key="1">
    <citation type="submission" date="2020-06" db="EMBL/GenBank/DDBJ databases">
        <authorList>
            <consortium name="Plant Systems Biology data submission"/>
        </authorList>
    </citation>
    <scope>NUCLEOTIDE SEQUENCE</scope>
    <source>
        <strain evidence="10">D6</strain>
    </source>
</reference>
<dbReference type="GO" id="GO:0005634">
    <property type="term" value="C:nucleus"/>
    <property type="evidence" value="ECO:0007669"/>
    <property type="project" value="TreeGrafter"/>
</dbReference>
<dbReference type="InterPro" id="IPR004971">
    <property type="entry name" value="mRNA_G-N7_MeTrfase_dom"/>
</dbReference>
<dbReference type="EC" id="2.1.1.56" evidence="1"/>
<evidence type="ECO:0000256" key="2">
    <source>
        <dbReference type="ARBA" id="ARBA00022603"/>
    </source>
</evidence>
<dbReference type="GO" id="GO:0004482">
    <property type="term" value="F:mRNA 5'-cap (guanine-N7-)-methyltransferase activity"/>
    <property type="evidence" value="ECO:0007669"/>
    <property type="project" value="UniProtKB-EC"/>
</dbReference>
<dbReference type="AlphaFoldDB" id="A0A9N8DVF5"/>
<feature type="compositionally biased region" description="Basic and acidic residues" evidence="8">
    <location>
        <begin position="264"/>
        <end position="281"/>
    </location>
</feature>
<dbReference type="PANTHER" id="PTHR12189:SF2">
    <property type="entry name" value="MRNA CAP GUANINE-N7 METHYLTRANSFERASE"/>
    <property type="match status" value="1"/>
</dbReference>
<sequence>MPYPVESPAIKHDFLVLSEDELGDGSLFSSLERPIDPQKLSKRATVYSYPDGPKFPGPMCRSLTVIGFLETSNPMVEKLLHPSRGAMQQCTIAVKRFQPSLPDRDKANSTNFAKFVTKLRRTDVVAVLSKDKYGRFGLLRPMQDDEDEKFAAECFVGDTENAKGMVQGNDKASADAAAADETEMWQPPGSTDDNNNNDNLWQPPGGGGAADDSAGLWMPPSAGDQPDFGATSASDFTTNNNADKEQPAWNPSNNDADDDANTTHPDKKRSAEDMESSIFHKDTGAATADKFYSGLTRTLDTRSESRLYHMRSFNGWVKATQIQELNPQTQGGRKRKGVSGNPPMRVLDLACGKGGDLGKWTIHSRKMSRYVGLDVARGSLKDAAIRARGIRNKLDNNATFTVADLGADVPGRLKSHKRKHMQPLLSWSLQDESPHETGTPEFKPVRGGGVSLTEKFDVVSIQFAIHYMMSTRKRARRFFRTVSELLEIGGNLIATTIDARIVIERLMGLGEDLRFDSDSEEEDPDREIVVTAGGGACRIRFKPDIVKRIFQSMAAKKEDPLHEDIFGLEYTFTLKEGSDHASGVGEAVDLPEWLTPIPVLKSLAEEAGLEMEYGLNFHEFYLGRMDPQENPAAHRALYNMKVLNKEGSISSEEWEISRLYCAIKFRKVREAHSVLEDDSDEEEEDDDDAAEEESEDATDTKASQQFYIKAMMKAKMIVGKDQWDSLSGDDKKKLVNTQLKKLMA</sequence>
<keyword evidence="4" id="KW-0949">S-adenosyl-L-methionine</keyword>
<evidence type="ECO:0000256" key="6">
    <source>
        <dbReference type="ARBA" id="ARBA00023042"/>
    </source>
</evidence>
<dbReference type="EMBL" id="CAICTM010000380">
    <property type="protein sequence ID" value="CAB9509244.1"/>
    <property type="molecule type" value="Genomic_DNA"/>
</dbReference>
<feature type="compositionally biased region" description="Polar residues" evidence="8">
    <location>
        <begin position="231"/>
        <end position="241"/>
    </location>
</feature>
<evidence type="ECO:0000256" key="8">
    <source>
        <dbReference type="SAM" id="MobiDB-lite"/>
    </source>
</evidence>
<accession>A0A9N8DVF5</accession>
<dbReference type="SUPFAM" id="SSF53335">
    <property type="entry name" value="S-adenosyl-L-methionine-dependent methyltransferases"/>
    <property type="match status" value="1"/>
</dbReference>
<dbReference type="GO" id="GO:0003723">
    <property type="term" value="F:RNA binding"/>
    <property type="evidence" value="ECO:0007669"/>
    <property type="project" value="UniProtKB-KW"/>
</dbReference>
<dbReference type="Pfam" id="PF03291">
    <property type="entry name" value="mRNA_G-N7_MeTrfase"/>
    <property type="match status" value="2"/>
</dbReference>
<evidence type="ECO:0000256" key="7">
    <source>
        <dbReference type="ARBA" id="ARBA00044712"/>
    </source>
</evidence>
<feature type="region of interest" description="Disordered" evidence="8">
    <location>
        <begin position="163"/>
        <end position="281"/>
    </location>
</feature>
<feature type="domain" description="MRNA cap 0 methyltransferase" evidence="9">
    <location>
        <begin position="305"/>
        <end position="668"/>
    </location>
</feature>
<dbReference type="PANTHER" id="PTHR12189">
    <property type="entry name" value="MRNA GUANINE-7- METHYLTRANSFERASE"/>
    <property type="match status" value="1"/>
</dbReference>
<keyword evidence="6" id="KW-0507">mRNA processing</keyword>
<keyword evidence="3" id="KW-0808">Transferase</keyword>
<evidence type="ECO:0000256" key="4">
    <source>
        <dbReference type="ARBA" id="ARBA00022691"/>
    </source>
</evidence>
<comment type="catalytic activity">
    <reaction evidence="7">
        <text>a 5'-end (5'-triphosphoguanosine)-ribonucleoside in mRNA + S-adenosyl-L-methionine = a 5'-end (N(7)-methyl 5'-triphosphoguanosine)-ribonucleoside in mRNA + S-adenosyl-L-homocysteine</text>
        <dbReference type="Rhea" id="RHEA:67008"/>
        <dbReference type="Rhea" id="RHEA-COMP:17166"/>
        <dbReference type="Rhea" id="RHEA-COMP:17167"/>
        <dbReference type="ChEBI" id="CHEBI:57856"/>
        <dbReference type="ChEBI" id="CHEBI:59789"/>
        <dbReference type="ChEBI" id="CHEBI:156461"/>
        <dbReference type="ChEBI" id="CHEBI:167617"/>
        <dbReference type="EC" id="2.1.1.56"/>
    </reaction>
</comment>
<keyword evidence="6" id="KW-0506">mRNA capping</keyword>
<dbReference type="InterPro" id="IPR029063">
    <property type="entry name" value="SAM-dependent_MTases_sf"/>
</dbReference>